<comment type="caution">
    <text evidence="1">The sequence shown here is derived from an EMBL/GenBank/DDBJ whole genome shotgun (WGS) entry which is preliminary data.</text>
</comment>
<reference evidence="1 2" key="1">
    <citation type="submission" date="2016-03" db="EMBL/GenBank/DDBJ databases">
        <title>EvidentialGene: Evidence-directed Construction of Genes on Genomes.</title>
        <authorList>
            <person name="Gilbert D.G."/>
            <person name="Choi J.-H."/>
            <person name="Mockaitis K."/>
            <person name="Colbourne J."/>
            <person name="Pfrender M."/>
        </authorList>
    </citation>
    <scope>NUCLEOTIDE SEQUENCE [LARGE SCALE GENOMIC DNA]</scope>
    <source>
        <strain evidence="1 2">Xinb3</strain>
        <tissue evidence="1">Complete organism</tissue>
    </source>
</reference>
<evidence type="ECO:0000313" key="1">
    <source>
        <dbReference type="EMBL" id="KZS04583.1"/>
    </source>
</evidence>
<protein>
    <submittedName>
        <fullName evidence="1">Uncharacterized protein</fullName>
    </submittedName>
</protein>
<dbReference type="Proteomes" id="UP000076858">
    <property type="component" value="Unassembled WGS sequence"/>
</dbReference>
<gene>
    <name evidence="1" type="ORF">APZ42_032445</name>
</gene>
<organism evidence="1 2">
    <name type="scientific">Daphnia magna</name>
    <dbReference type="NCBI Taxonomy" id="35525"/>
    <lineage>
        <taxon>Eukaryota</taxon>
        <taxon>Metazoa</taxon>
        <taxon>Ecdysozoa</taxon>
        <taxon>Arthropoda</taxon>
        <taxon>Crustacea</taxon>
        <taxon>Branchiopoda</taxon>
        <taxon>Diplostraca</taxon>
        <taxon>Cladocera</taxon>
        <taxon>Anomopoda</taxon>
        <taxon>Daphniidae</taxon>
        <taxon>Daphnia</taxon>
    </lineage>
</organism>
<accession>A0A164LZP3</accession>
<sequence length="103" mass="11464">TNSLCSLQVSWLRSLLQPLQTTTNSLYPACSFFASTRQPPISTLCCLRFTILHRLPSFCTHETTTNFQGYVGCVPFCSHQTTNNSLFSTAPFTALQLPLDSLQ</sequence>
<name>A0A164LZP3_9CRUS</name>
<dbReference type="AlphaFoldDB" id="A0A164LZP3"/>
<feature type="non-terminal residue" evidence="1">
    <location>
        <position position="1"/>
    </location>
</feature>
<dbReference type="EMBL" id="LRGB01003122">
    <property type="protein sequence ID" value="KZS04583.1"/>
    <property type="molecule type" value="Genomic_DNA"/>
</dbReference>
<evidence type="ECO:0000313" key="2">
    <source>
        <dbReference type="Proteomes" id="UP000076858"/>
    </source>
</evidence>
<proteinExistence type="predicted"/>
<keyword evidence="2" id="KW-1185">Reference proteome</keyword>